<name>A0A2N6NQA8_BEABA</name>
<keyword evidence="2" id="KW-0479">Metal-binding</keyword>
<reference evidence="8 9" key="1">
    <citation type="journal article" date="2016" name="Appl. Microbiol. Biotechnol.">
        <title>Characterization of T-DNA insertion mutants with decreased virulence in the entomopathogenic fungus Beauveria bassiana JEF-007.</title>
        <authorList>
            <person name="Kim S."/>
            <person name="Lee S.J."/>
            <person name="Nai Y.S."/>
            <person name="Yu J.S."/>
            <person name="Lee M.R."/>
            <person name="Yang Y.T."/>
            <person name="Kim J.S."/>
        </authorList>
    </citation>
    <scope>NUCLEOTIDE SEQUENCE [LARGE SCALE GENOMIC DNA]</scope>
    <source>
        <strain evidence="8 9">JEF-007</strain>
    </source>
</reference>
<keyword evidence="3" id="KW-0863">Zinc-finger</keyword>
<proteinExistence type="predicted"/>
<dbReference type="EMBL" id="MRVG01000004">
    <property type="protein sequence ID" value="PMB69459.1"/>
    <property type="molecule type" value="Genomic_DNA"/>
</dbReference>
<dbReference type="PANTHER" id="PTHR23215">
    <property type="entry name" value="ZINC FINGER PROTEIN 207"/>
    <property type="match status" value="1"/>
</dbReference>
<dbReference type="PANTHER" id="PTHR23215:SF0">
    <property type="entry name" value="BUB3-INTERACTING AND GLEBS MOTIF-CONTAINING PROTEIN ZNF207"/>
    <property type="match status" value="1"/>
</dbReference>
<evidence type="ECO:0000256" key="6">
    <source>
        <dbReference type="SAM" id="MobiDB-lite"/>
    </source>
</evidence>
<dbReference type="GO" id="GO:0005634">
    <property type="term" value="C:nucleus"/>
    <property type="evidence" value="ECO:0007669"/>
    <property type="project" value="UniProtKB-SubCell"/>
</dbReference>
<evidence type="ECO:0000259" key="7">
    <source>
        <dbReference type="PROSITE" id="PS00028"/>
    </source>
</evidence>
<organism evidence="8 9">
    <name type="scientific">Beauveria bassiana</name>
    <name type="common">White muscardine disease fungus</name>
    <name type="synonym">Tritirachium shiotae</name>
    <dbReference type="NCBI Taxonomy" id="176275"/>
    <lineage>
        <taxon>Eukaryota</taxon>
        <taxon>Fungi</taxon>
        <taxon>Dikarya</taxon>
        <taxon>Ascomycota</taxon>
        <taxon>Pezizomycotina</taxon>
        <taxon>Sordariomycetes</taxon>
        <taxon>Hypocreomycetidae</taxon>
        <taxon>Hypocreales</taxon>
        <taxon>Cordycipitaceae</taxon>
        <taxon>Beauveria</taxon>
    </lineage>
</organism>
<sequence length="276" mass="31201">MGKRRRGHTDVEELLARPWCYYCERDFEDLKLLISHQKAKHFKCERCGRRLNTAGGSSKPLYLSSTVLEKKATNASIEKVKEDPANTRPASLGLSVHMNQVHKETVSQVENALPNRQGLDVEIFGMEGVPQDILEQHRTRIIQNFYQAQESRRLATGNPLPGQSLHGARKKIRYETAEELLRRLAEWRAHKKAGTLPPTVVDNAVANQHAYAEGLPQRHAVGDDIDQLIRSAAEPEKSKKEKDGKKSRLVYDDAEVSPEERMSQLSRYAYQPAVAA</sequence>
<feature type="compositionally biased region" description="Basic and acidic residues" evidence="6">
    <location>
        <begin position="233"/>
        <end position="251"/>
    </location>
</feature>
<protein>
    <submittedName>
        <fullName evidence="8">BUB3-interacting and GLEBS motif-containing protein</fullName>
    </submittedName>
</protein>
<gene>
    <name evidence="8" type="primary">znf207</name>
    <name evidence="8" type="ORF">BM221_004103</name>
</gene>
<dbReference type="OMA" id="QHRTRII"/>
<comment type="subcellular location">
    <subcellularLocation>
        <location evidence="1">Nucleus</location>
    </subcellularLocation>
</comment>
<feature type="region of interest" description="Disordered" evidence="6">
    <location>
        <begin position="231"/>
        <end position="276"/>
    </location>
</feature>
<evidence type="ECO:0000313" key="9">
    <source>
        <dbReference type="Proteomes" id="UP000235728"/>
    </source>
</evidence>
<feature type="domain" description="C2H2-type" evidence="7">
    <location>
        <begin position="20"/>
        <end position="41"/>
    </location>
</feature>
<evidence type="ECO:0000256" key="2">
    <source>
        <dbReference type="ARBA" id="ARBA00022723"/>
    </source>
</evidence>
<dbReference type="CDD" id="cd20908">
    <property type="entry name" value="SUF4-like"/>
    <property type="match status" value="1"/>
</dbReference>
<evidence type="ECO:0000256" key="4">
    <source>
        <dbReference type="ARBA" id="ARBA00022833"/>
    </source>
</evidence>
<evidence type="ECO:0000256" key="5">
    <source>
        <dbReference type="ARBA" id="ARBA00023242"/>
    </source>
</evidence>
<accession>A0A2N6NQA8</accession>
<keyword evidence="4" id="KW-0862">Zinc</keyword>
<dbReference type="AlphaFoldDB" id="A0A2N6NQA8"/>
<dbReference type="InterPro" id="IPR013087">
    <property type="entry name" value="Znf_C2H2_type"/>
</dbReference>
<dbReference type="Proteomes" id="UP000235728">
    <property type="component" value="Unassembled WGS sequence"/>
</dbReference>
<dbReference type="PROSITE" id="PS00028">
    <property type="entry name" value="ZINC_FINGER_C2H2_1"/>
    <property type="match status" value="1"/>
</dbReference>
<evidence type="ECO:0000256" key="1">
    <source>
        <dbReference type="ARBA" id="ARBA00004123"/>
    </source>
</evidence>
<comment type="caution">
    <text evidence="8">The sequence shown here is derived from an EMBL/GenBank/DDBJ whole genome shotgun (WGS) entry which is preliminary data.</text>
</comment>
<keyword evidence="5" id="KW-0539">Nucleus</keyword>
<dbReference type="GO" id="GO:0008270">
    <property type="term" value="F:zinc ion binding"/>
    <property type="evidence" value="ECO:0007669"/>
    <property type="project" value="UniProtKB-KW"/>
</dbReference>
<evidence type="ECO:0000256" key="3">
    <source>
        <dbReference type="ARBA" id="ARBA00022771"/>
    </source>
</evidence>
<evidence type="ECO:0000313" key="8">
    <source>
        <dbReference type="EMBL" id="PMB69459.1"/>
    </source>
</evidence>